<evidence type="ECO:0000313" key="2">
    <source>
        <dbReference type="Proteomes" id="UP000199545"/>
    </source>
</evidence>
<protein>
    <submittedName>
        <fullName evidence="1">Uncharacterized protein</fullName>
    </submittedName>
</protein>
<organism evidence="1 2">
    <name type="scientific">Thermoflavimicrobium dichotomicum</name>
    <dbReference type="NCBI Taxonomy" id="46223"/>
    <lineage>
        <taxon>Bacteria</taxon>
        <taxon>Bacillati</taxon>
        <taxon>Bacillota</taxon>
        <taxon>Bacilli</taxon>
        <taxon>Bacillales</taxon>
        <taxon>Thermoactinomycetaceae</taxon>
        <taxon>Thermoflavimicrobium</taxon>
    </lineage>
</organism>
<evidence type="ECO:0000313" key="1">
    <source>
        <dbReference type="EMBL" id="SFJ87289.1"/>
    </source>
</evidence>
<dbReference type="AlphaFoldDB" id="A0A1I3UX82"/>
<name>A0A1I3UX82_9BACL</name>
<sequence>MTKIEDKEKINVKYDLFPLYLRLQNKYFVTLNNLIYCQSPPEIRYTLFGDILFFKEFGALDEAYKNK</sequence>
<keyword evidence="2" id="KW-1185">Reference proteome</keyword>
<proteinExistence type="predicted"/>
<dbReference type="RefSeq" id="WP_093231640.1">
    <property type="nucleotide sequence ID" value="NZ_FORR01000029.1"/>
</dbReference>
<gene>
    <name evidence="1" type="ORF">SAMN05421852_1298</name>
</gene>
<reference evidence="1 2" key="1">
    <citation type="submission" date="2016-10" db="EMBL/GenBank/DDBJ databases">
        <authorList>
            <person name="de Groot N.N."/>
        </authorList>
    </citation>
    <scope>NUCLEOTIDE SEQUENCE [LARGE SCALE GENOMIC DNA]</scope>
    <source>
        <strain evidence="1 2">DSM 44778</strain>
    </source>
</reference>
<dbReference type="Proteomes" id="UP000199545">
    <property type="component" value="Unassembled WGS sequence"/>
</dbReference>
<accession>A0A1I3UX82</accession>
<dbReference type="EMBL" id="FORR01000029">
    <property type="protein sequence ID" value="SFJ87289.1"/>
    <property type="molecule type" value="Genomic_DNA"/>
</dbReference>